<dbReference type="Proteomes" id="UP000251666">
    <property type="component" value="Chromosome"/>
</dbReference>
<reference evidence="2" key="1">
    <citation type="journal article" date="2021" name="Front. Microbiol.">
        <title>Genomic Analysis of the 1-Aminocyclopropane-1-Carboxylate Deaminase-Producing Pseudomonas thivervalensis SC5 Reveals Its Multifaceted Roles in Soil and in Beneficial Interactions With Plants.</title>
        <authorList>
            <person name="Nascimento F.X."/>
            <person name="Uron P."/>
            <person name="Glick B.R."/>
            <person name="Giachini A."/>
            <person name="Rossi M.J."/>
        </authorList>
    </citation>
    <scope>NUCLEOTIDE SEQUENCE [LARGE SCALE GENOMIC DNA]</scope>
    <source>
        <strain evidence="2">PLM3</strain>
    </source>
</reference>
<keyword evidence="2" id="KW-1185">Reference proteome</keyword>
<sequence length="87" mass="9058">MAGSEKKALSEEAIQNLEVQIPDVAAGATHAAFVRALAAGHTVLMVEGAHLVESKADGSIRVVGEAKPRRKVTVGEVVKVRRLSACA</sequence>
<dbReference type="AlphaFoldDB" id="A0A2Z4Z4P8"/>
<accession>A0A2Z4Z4P8</accession>
<name>A0A2Z4Z4P8_9PSED</name>
<proteinExistence type="predicted"/>
<evidence type="ECO:0000313" key="1">
    <source>
        <dbReference type="EMBL" id="AXA58617.1"/>
    </source>
</evidence>
<evidence type="ECO:0000313" key="2">
    <source>
        <dbReference type="Proteomes" id="UP000251666"/>
    </source>
</evidence>
<organism evidence="1 2">
    <name type="scientific">Pseudomonas thivervalensis</name>
    <dbReference type="NCBI Taxonomy" id="86265"/>
    <lineage>
        <taxon>Bacteria</taxon>
        <taxon>Pseudomonadati</taxon>
        <taxon>Pseudomonadota</taxon>
        <taxon>Gammaproteobacteria</taxon>
        <taxon>Pseudomonadales</taxon>
        <taxon>Pseudomonadaceae</taxon>
        <taxon>Pseudomonas</taxon>
    </lineage>
</organism>
<dbReference type="KEGG" id="pthv:CE140_00525"/>
<dbReference type="RefSeq" id="WP_208666151.1">
    <property type="nucleotide sequence ID" value="NZ_CP022201.1"/>
</dbReference>
<gene>
    <name evidence="1" type="ORF">CEQ51_00525</name>
</gene>
<protein>
    <submittedName>
        <fullName evidence="1">Uncharacterized protein</fullName>
    </submittedName>
</protein>
<dbReference type="EMBL" id="CP022202">
    <property type="protein sequence ID" value="AXA58617.1"/>
    <property type="molecule type" value="Genomic_DNA"/>
</dbReference>